<dbReference type="Pfam" id="PF00994">
    <property type="entry name" value="MoCF_biosynth"/>
    <property type="match status" value="1"/>
</dbReference>
<keyword evidence="5" id="KW-1185">Reference proteome</keyword>
<dbReference type="PANTHER" id="PTHR43764:SF1">
    <property type="entry name" value="MOLYBDOPTERIN MOLYBDOTRANSFERASE"/>
    <property type="match status" value="1"/>
</dbReference>
<feature type="domain" description="MoaB/Mog" evidence="3">
    <location>
        <begin position="7"/>
        <end position="154"/>
    </location>
</feature>
<evidence type="ECO:0000313" key="4">
    <source>
        <dbReference type="EMBL" id="APT90897.1"/>
    </source>
</evidence>
<gene>
    <name evidence="4" type="ORF">CSPHI_07410</name>
</gene>
<evidence type="ECO:0000256" key="2">
    <source>
        <dbReference type="ARBA" id="ARBA00023150"/>
    </source>
</evidence>
<evidence type="ECO:0000313" key="5">
    <source>
        <dbReference type="Proteomes" id="UP000185469"/>
    </source>
</evidence>
<name>A0A1L7CYJ7_9CORY</name>
<protein>
    <recommendedName>
        <fullName evidence="3">MoaB/Mog domain-containing protein</fullName>
    </recommendedName>
</protein>
<organism evidence="4 5">
    <name type="scientific">Corynebacterium sphenisci DSM 44792</name>
    <dbReference type="NCBI Taxonomy" id="1437874"/>
    <lineage>
        <taxon>Bacteria</taxon>
        <taxon>Bacillati</taxon>
        <taxon>Actinomycetota</taxon>
        <taxon>Actinomycetes</taxon>
        <taxon>Mycobacteriales</taxon>
        <taxon>Corynebacteriaceae</taxon>
        <taxon>Corynebacterium</taxon>
    </lineage>
</organism>
<dbReference type="Proteomes" id="UP000185469">
    <property type="component" value="Chromosome"/>
</dbReference>
<dbReference type="InterPro" id="IPR001453">
    <property type="entry name" value="MoaB/Mog_dom"/>
</dbReference>
<dbReference type="STRING" id="1437874.CSPHI_07410"/>
<accession>A0A1L7CYJ7</accession>
<dbReference type="InterPro" id="IPR036425">
    <property type="entry name" value="MoaB/Mog-like_dom_sf"/>
</dbReference>
<dbReference type="InterPro" id="IPR051920">
    <property type="entry name" value="MPT_Adenylyltrnsfr/MoaC-Rel"/>
</dbReference>
<evidence type="ECO:0000259" key="3">
    <source>
        <dbReference type="SMART" id="SM00852"/>
    </source>
</evidence>
<dbReference type="EMBL" id="CP009248">
    <property type="protein sequence ID" value="APT90897.1"/>
    <property type="molecule type" value="Genomic_DNA"/>
</dbReference>
<dbReference type="SUPFAM" id="SSF53218">
    <property type="entry name" value="Molybdenum cofactor biosynthesis proteins"/>
    <property type="match status" value="1"/>
</dbReference>
<proteinExistence type="predicted"/>
<dbReference type="KEGG" id="csph:CSPHI_07410"/>
<comment type="pathway">
    <text evidence="1">Cofactor biosynthesis; molybdopterin biosynthesis.</text>
</comment>
<keyword evidence="2" id="KW-0501">Molybdenum cofactor biosynthesis</keyword>
<dbReference type="GO" id="GO:0006777">
    <property type="term" value="P:Mo-molybdopterin cofactor biosynthetic process"/>
    <property type="evidence" value="ECO:0007669"/>
    <property type="project" value="UniProtKB-KW"/>
</dbReference>
<sequence>MGRVPGAIIVVDDRVARGQRPDRSGPAAVAALGERGVDCPAPRVVAEEEAEIAAAIRAALAGGARLVFTAGGTGVTPRDVVPEVTRGFLEVELPGLATQILLRGVANTPLAGLSRGLVGVTGRGAEAAVVVNAPGSRGGVRDAAAVVGEVLPNLLEQLGGGD</sequence>
<evidence type="ECO:0000256" key="1">
    <source>
        <dbReference type="ARBA" id="ARBA00005046"/>
    </source>
</evidence>
<reference evidence="4 5" key="1">
    <citation type="submission" date="2014-08" db="EMBL/GenBank/DDBJ databases">
        <title>Complete genome sequence of Corynebacterium sphenisci CECT 5990(T) (=DSM 44792(T)), isolated from healthy wild penguins.</title>
        <authorList>
            <person name="Ruckert C."/>
            <person name="Albersmeier A."/>
            <person name="Winkler A."/>
            <person name="Kalinowski J."/>
        </authorList>
    </citation>
    <scope>NUCLEOTIDE SEQUENCE [LARGE SCALE GENOMIC DNA]</scope>
    <source>
        <strain evidence="4 5">DSM 44792</strain>
    </source>
</reference>
<dbReference type="Gene3D" id="3.40.980.10">
    <property type="entry name" value="MoaB/Mog-like domain"/>
    <property type="match status" value="1"/>
</dbReference>
<dbReference type="SMART" id="SM00852">
    <property type="entry name" value="MoCF_biosynth"/>
    <property type="match status" value="1"/>
</dbReference>
<dbReference type="AlphaFoldDB" id="A0A1L7CYJ7"/>
<dbReference type="PANTHER" id="PTHR43764">
    <property type="entry name" value="MOLYBDENUM COFACTOR BIOSYNTHESIS"/>
    <property type="match status" value="1"/>
</dbReference>